<dbReference type="GO" id="GO:0005509">
    <property type="term" value="F:calcium ion binding"/>
    <property type="evidence" value="ECO:0007669"/>
    <property type="project" value="InterPro"/>
</dbReference>
<evidence type="ECO:0000256" key="1">
    <source>
        <dbReference type="ARBA" id="ARBA00022837"/>
    </source>
</evidence>
<dbReference type="InterPro" id="IPR018247">
    <property type="entry name" value="EF_Hand_1_Ca_BS"/>
</dbReference>
<dbReference type="InterPro" id="IPR011992">
    <property type="entry name" value="EF-hand-dom_pair"/>
</dbReference>
<evidence type="ECO:0000313" key="3">
    <source>
        <dbReference type="Proteomes" id="UP000085678"/>
    </source>
</evidence>
<reference evidence="4" key="1">
    <citation type="submission" date="2025-08" db="UniProtKB">
        <authorList>
            <consortium name="RefSeq"/>
        </authorList>
    </citation>
    <scope>IDENTIFICATION</scope>
    <source>
        <tissue evidence="4">Gonads</tissue>
    </source>
</reference>
<sequence>MAVPLQDFWVRKMRSLFVIFDKDADGVVTKNDFLGAVEDELKASMKEIKTGSFEHLLLNVWVEFWGGPDKLTVTFDEMCSRYARLFNEPNLRNLMAEFLKVCFDAVVPEEDQHLTLDGYTLFLRNYGVHPLSVPPSFQAIDTNHDGLITREEFVNAGIEFFTCTADTPAKLFIGPFLG</sequence>
<dbReference type="Pfam" id="PF13833">
    <property type="entry name" value="EF-hand_8"/>
    <property type="match status" value="1"/>
</dbReference>
<keyword evidence="1" id="KW-0106">Calcium</keyword>
<dbReference type="Proteomes" id="UP000085678">
    <property type="component" value="Unplaced"/>
</dbReference>
<keyword evidence="3" id="KW-1185">Reference proteome</keyword>
<gene>
    <name evidence="4" type="primary">LOC106182090</name>
</gene>
<accession>A0A1S3KI85</accession>
<dbReference type="PROSITE" id="PS00018">
    <property type="entry name" value="EF_HAND_1"/>
    <property type="match status" value="2"/>
</dbReference>
<feature type="domain" description="EF-hand" evidence="2">
    <location>
        <begin position="8"/>
        <end position="43"/>
    </location>
</feature>
<dbReference type="PROSITE" id="PS50222">
    <property type="entry name" value="EF_HAND_2"/>
    <property type="match status" value="2"/>
</dbReference>
<feature type="domain" description="EF-hand" evidence="2">
    <location>
        <begin position="137"/>
        <end position="163"/>
    </location>
</feature>
<proteinExistence type="predicted"/>
<dbReference type="GeneID" id="106182090"/>
<dbReference type="InParanoid" id="A0A1S3KI85"/>
<dbReference type="RefSeq" id="XP_013422189.1">
    <property type="nucleotide sequence ID" value="XM_013566735.1"/>
</dbReference>
<dbReference type="OrthoDB" id="6229588at2759"/>
<dbReference type="KEGG" id="lak:106182090"/>
<dbReference type="AlphaFoldDB" id="A0A1S3KI85"/>
<evidence type="ECO:0000313" key="4">
    <source>
        <dbReference type="RefSeq" id="XP_013422189.1"/>
    </source>
</evidence>
<organism evidence="3 4">
    <name type="scientific">Lingula anatina</name>
    <name type="common">Brachiopod</name>
    <name type="synonym">Lingula unguis</name>
    <dbReference type="NCBI Taxonomy" id="7574"/>
    <lineage>
        <taxon>Eukaryota</taxon>
        <taxon>Metazoa</taxon>
        <taxon>Spiralia</taxon>
        <taxon>Lophotrochozoa</taxon>
        <taxon>Brachiopoda</taxon>
        <taxon>Linguliformea</taxon>
        <taxon>Lingulata</taxon>
        <taxon>Lingulida</taxon>
        <taxon>Linguloidea</taxon>
        <taxon>Lingulidae</taxon>
        <taxon>Lingula</taxon>
    </lineage>
</organism>
<name>A0A1S3KI85_LINAN</name>
<dbReference type="SUPFAM" id="SSF47473">
    <property type="entry name" value="EF-hand"/>
    <property type="match status" value="1"/>
</dbReference>
<dbReference type="STRING" id="7574.A0A1S3KI85"/>
<dbReference type="Gene3D" id="1.10.238.10">
    <property type="entry name" value="EF-hand"/>
    <property type="match status" value="1"/>
</dbReference>
<evidence type="ECO:0000259" key="2">
    <source>
        <dbReference type="PROSITE" id="PS50222"/>
    </source>
</evidence>
<protein>
    <submittedName>
        <fullName evidence="4">Sarcoplasmic calcium-binding protein</fullName>
    </submittedName>
</protein>
<dbReference type="Pfam" id="PF13202">
    <property type="entry name" value="EF-hand_5"/>
    <property type="match status" value="1"/>
</dbReference>
<dbReference type="InterPro" id="IPR002048">
    <property type="entry name" value="EF_hand_dom"/>
</dbReference>
<dbReference type="SMART" id="SM00054">
    <property type="entry name" value="EFh"/>
    <property type="match status" value="2"/>
</dbReference>